<evidence type="ECO:0000313" key="1">
    <source>
        <dbReference type="EMBL" id="QSZ31293.1"/>
    </source>
</evidence>
<keyword evidence="2" id="KW-1185">Reference proteome</keyword>
<name>A0A8A3P0H7_9HELO</name>
<reference evidence="1" key="1">
    <citation type="submission" date="2020-10" db="EMBL/GenBank/DDBJ databases">
        <title>Genome Sequence of Monilinia vaccinii-corymbosi Sheds Light on Mummy Berry Disease Infection of Blueberry and Mating Type.</title>
        <authorList>
            <person name="Yow A.G."/>
            <person name="Zhang Y."/>
            <person name="Bansal K."/>
            <person name="Eacker S.M."/>
            <person name="Sullivan S."/>
            <person name="Liachko I."/>
            <person name="Cubeta M.A."/>
            <person name="Rollins J.A."/>
            <person name="Ashrafi H."/>
        </authorList>
    </citation>
    <scope>NUCLEOTIDE SEQUENCE</scope>
    <source>
        <strain evidence="1">RL-1</strain>
    </source>
</reference>
<protein>
    <submittedName>
        <fullName evidence="1">Uncharacterized protein</fullName>
    </submittedName>
</protein>
<proteinExistence type="predicted"/>
<dbReference type="OrthoDB" id="686384at2759"/>
<dbReference type="Proteomes" id="UP000672032">
    <property type="component" value="Chromosome 2"/>
</dbReference>
<sequence length="67" mass="7590">MLMGLWRFSSPARDSASRSNINLHFRNHVESGLGAYYLTDLYGDGEVTFGQFRHVLEDSEATYCATK</sequence>
<evidence type="ECO:0000313" key="2">
    <source>
        <dbReference type="Proteomes" id="UP000672032"/>
    </source>
</evidence>
<organism evidence="1 2">
    <name type="scientific">Monilinia vaccinii-corymbosi</name>
    <dbReference type="NCBI Taxonomy" id="61207"/>
    <lineage>
        <taxon>Eukaryota</taxon>
        <taxon>Fungi</taxon>
        <taxon>Dikarya</taxon>
        <taxon>Ascomycota</taxon>
        <taxon>Pezizomycotina</taxon>
        <taxon>Leotiomycetes</taxon>
        <taxon>Helotiales</taxon>
        <taxon>Sclerotiniaceae</taxon>
        <taxon>Monilinia</taxon>
    </lineage>
</organism>
<accession>A0A8A3P0H7</accession>
<dbReference type="AlphaFoldDB" id="A0A8A3P0H7"/>
<gene>
    <name evidence="1" type="ORF">DSL72_000856</name>
</gene>
<dbReference type="EMBL" id="CP063406">
    <property type="protein sequence ID" value="QSZ31293.1"/>
    <property type="molecule type" value="Genomic_DNA"/>
</dbReference>